<evidence type="ECO:0000313" key="2">
    <source>
        <dbReference type="EMBL" id="OHV27203.1"/>
    </source>
</evidence>
<proteinExistence type="predicted"/>
<feature type="transmembrane region" description="Helical" evidence="1">
    <location>
        <begin position="12"/>
        <end position="36"/>
    </location>
</feature>
<dbReference type="Proteomes" id="UP000179769">
    <property type="component" value="Unassembled WGS sequence"/>
</dbReference>
<name>A0A1S1PWZ5_9ACTN</name>
<protein>
    <submittedName>
        <fullName evidence="2">Uncharacterized protein</fullName>
    </submittedName>
</protein>
<reference evidence="3" key="1">
    <citation type="submission" date="2016-07" db="EMBL/GenBank/DDBJ databases">
        <title>Frankia sp. NRRL B-16219 Genome sequencing.</title>
        <authorList>
            <person name="Ghodhbane-Gtari F."/>
            <person name="Swanson E."/>
            <person name="Gueddou A."/>
            <person name="Louati M."/>
            <person name="Nouioui I."/>
            <person name="Hezbri K."/>
            <person name="Abebe-Akele F."/>
            <person name="Simpson S."/>
            <person name="Morris K."/>
            <person name="Thomas K."/>
            <person name="Gtari M."/>
            <person name="Tisa L.S."/>
        </authorList>
    </citation>
    <scope>NUCLEOTIDE SEQUENCE [LARGE SCALE GENOMIC DNA]</scope>
    <source>
        <strain evidence="3">NRRL B-16219</strain>
    </source>
</reference>
<keyword evidence="1" id="KW-0472">Membrane</keyword>
<comment type="caution">
    <text evidence="2">The sequence shown here is derived from an EMBL/GenBank/DDBJ whole genome shotgun (WGS) entry which is preliminary data.</text>
</comment>
<evidence type="ECO:0000256" key="1">
    <source>
        <dbReference type="SAM" id="Phobius"/>
    </source>
</evidence>
<gene>
    <name evidence="2" type="ORF">BBK14_04805</name>
</gene>
<evidence type="ECO:0000313" key="3">
    <source>
        <dbReference type="Proteomes" id="UP000179769"/>
    </source>
</evidence>
<dbReference type="RefSeq" id="WP_020464623.1">
    <property type="nucleotide sequence ID" value="NZ_JBFLUH010000173.1"/>
</dbReference>
<keyword evidence="3" id="KW-1185">Reference proteome</keyword>
<organism evidence="2 3">
    <name type="scientific">Parafrankia soli</name>
    <dbReference type="NCBI Taxonomy" id="2599596"/>
    <lineage>
        <taxon>Bacteria</taxon>
        <taxon>Bacillati</taxon>
        <taxon>Actinomycetota</taxon>
        <taxon>Actinomycetes</taxon>
        <taxon>Frankiales</taxon>
        <taxon>Frankiaceae</taxon>
        <taxon>Parafrankia</taxon>
    </lineage>
</organism>
<keyword evidence="1" id="KW-1133">Transmembrane helix</keyword>
<keyword evidence="1" id="KW-0812">Transmembrane</keyword>
<sequence length="118" mass="13194">MSPVLATNRAGNLVRALITIALLALIMRTAYLLWVFHTPAWTSRPHDIHYCGGWYERQETADVSGAQARKLAGGRLKQVMRSPVLRPIAAYRPGSACPRYVFAKVGEDTYVTYEITND</sequence>
<dbReference type="AlphaFoldDB" id="A0A1S1PWZ5"/>
<dbReference type="EMBL" id="MAXA01000224">
    <property type="protein sequence ID" value="OHV27203.1"/>
    <property type="molecule type" value="Genomic_DNA"/>
</dbReference>
<accession>A0A1S1PWZ5</accession>
<dbReference type="OrthoDB" id="3212658at2"/>